<dbReference type="Gene3D" id="3.40.630.30">
    <property type="match status" value="1"/>
</dbReference>
<dbReference type="PANTHER" id="PTHR39173:SF1">
    <property type="entry name" value="ACETYLTRANSFERASE"/>
    <property type="match status" value="1"/>
</dbReference>
<dbReference type="PANTHER" id="PTHR39173">
    <property type="entry name" value="ACETYLTRANSFERASE"/>
    <property type="match status" value="1"/>
</dbReference>
<dbReference type="GO" id="GO:0016747">
    <property type="term" value="F:acyltransferase activity, transferring groups other than amino-acyl groups"/>
    <property type="evidence" value="ECO:0007669"/>
    <property type="project" value="InterPro"/>
</dbReference>
<keyword evidence="2" id="KW-0808">Transferase</keyword>
<reference evidence="2 3" key="1">
    <citation type="submission" date="2020-07" db="EMBL/GenBank/DDBJ databases">
        <title>Sequencing the genomes of 1000 actinobacteria strains.</title>
        <authorList>
            <person name="Klenk H.-P."/>
        </authorList>
    </citation>
    <scope>NUCLEOTIDE SEQUENCE [LARGE SCALE GENOMIC DNA]</scope>
    <source>
        <strain evidence="2 3">DSM 22083</strain>
    </source>
</reference>
<gene>
    <name evidence="2" type="ORF">BKA15_001961</name>
</gene>
<evidence type="ECO:0000313" key="2">
    <source>
        <dbReference type="EMBL" id="NYE70632.1"/>
    </source>
</evidence>
<dbReference type="AlphaFoldDB" id="A0A7Y9I5L3"/>
<evidence type="ECO:0000313" key="3">
    <source>
        <dbReference type="Proteomes" id="UP000569914"/>
    </source>
</evidence>
<proteinExistence type="predicted"/>
<dbReference type="Pfam" id="PF13302">
    <property type="entry name" value="Acetyltransf_3"/>
    <property type="match status" value="1"/>
</dbReference>
<sequence length="182" mass="20454">MPELIAPLTRVHRSFLEAMAEFQSEGRGGTDDNTMVGSEIRTYSDRWATPEAFEQYVTELRADAEEDSPRPVGYVPGTTLWYVDGDHYLGRLAIRHRLTPKLLEWGGHIGYDVRPSARRRGHATAMLLAALPIAFRLGIDPVLITCDEDNVASEKVIRKGGGVYEDTRKGKKRFWAPTRPLS</sequence>
<keyword evidence="3" id="KW-1185">Reference proteome</keyword>
<organism evidence="2 3">
    <name type="scientific">Microlunatus parietis</name>
    <dbReference type="NCBI Taxonomy" id="682979"/>
    <lineage>
        <taxon>Bacteria</taxon>
        <taxon>Bacillati</taxon>
        <taxon>Actinomycetota</taxon>
        <taxon>Actinomycetes</taxon>
        <taxon>Propionibacteriales</taxon>
        <taxon>Propionibacteriaceae</taxon>
        <taxon>Microlunatus</taxon>
    </lineage>
</organism>
<dbReference type="InterPro" id="IPR016181">
    <property type="entry name" value="Acyl_CoA_acyltransferase"/>
</dbReference>
<name>A0A7Y9I5L3_9ACTN</name>
<dbReference type="RefSeq" id="WP_179750235.1">
    <property type="nucleotide sequence ID" value="NZ_JACCBU010000001.1"/>
</dbReference>
<evidence type="ECO:0000259" key="1">
    <source>
        <dbReference type="PROSITE" id="PS51186"/>
    </source>
</evidence>
<dbReference type="Proteomes" id="UP000569914">
    <property type="component" value="Unassembled WGS sequence"/>
</dbReference>
<dbReference type="CDD" id="cd04301">
    <property type="entry name" value="NAT_SF"/>
    <property type="match status" value="1"/>
</dbReference>
<accession>A0A7Y9I5L3</accession>
<protein>
    <submittedName>
        <fullName evidence="2">Putative acetyltransferase</fullName>
    </submittedName>
</protein>
<dbReference type="InterPro" id="IPR000182">
    <property type="entry name" value="GNAT_dom"/>
</dbReference>
<feature type="domain" description="N-acetyltransferase" evidence="1">
    <location>
        <begin position="38"/>
        <end position="180"/>
    </location>
</feature>
<comment type="caution">
    <text evidence="2">The sequence shown here is derived from an EMBL/GenBank/DDBJ whole genome shotgun (WGS) entry which is preliminary data.</text>
</comment>
<dbReference type="EMBL" id="JACCBU010000001">
    <property type="protein sequence ID" value="NYE70632.1"/>
    <property type="molecule type" value="Genomic_DNA"/>
</dbReference>
<dbReference type="PROSITE" id="PS51186">
    <property type="entry name" value="GNAT"/>
    <property type="match status" value="1"/>
</dbReference>
<dbReference type="SUPFAM" id="SSF55729">
    <property type="entry name" value="Acyl-CoA N-acyltransferases (Nat)"/>
    <property type="match status" value="1"/>
</dbReference>